<dbReference type="AlphaFoldDB" id="A0AAD4G8K8"/>
<reference evidence="1" key="1">
    <citation type="submission" date="2019-10" db="EMBL/GenBank/DDBJ databases">
        <authorList>
            <consortium name="DOE Joint Genome Institute"/>
            <person name="Kuo A."/>
            <person name="Miyauchi S."/>
            <person name="Kiss E."/>
            <person name="Drula E."/>
            <person name="Kohler A."/>
            <person name="Sanchez-Garcia M."/>
            <person name="Andreopoulos B."/>
            <person name="Barry K.W."/>
            <person name="Bonito G."/>
            <person name="Buee M."/>
            <person name="Carver A."/>
            <person name="Chen C."/>
            <person name="Cichocki N."/>
            <person name="Clum A."/>
            <person name="Culley D."/>
            <person name="Crous P.W."/>
            <person name="Fauchery L."/>
            <person name="Girlanda M."/>
            <person name="Hayes R."/>
            <person name="Keri Z."/>
            <person name="LaButti K."/>
            <person name="Lipzen A."/>
            <person name="Lombard V."/>
            <person name="Magnuson J."/>
            <person name="Maillard F."/>
            <person name="Morin E."/>
            <person name="Murat C."/>
            <person name="Nolan M."/>
            <person name="Ohm R."/>
            <person name="Pangilinan J."/>
            <person name="Pereira M."/>
            <person name="Perotto S."/>
            <person name="Peter M."/>
            <person name="Riley R."/>
            <person name="Sitrit Y."/>
            <person name="Stielow B."/>
            <person name="Szollosi G."/>
            <person name="Zifcakova L."/>
            <person name="Stursova M."/>
            <person name="Spatafora J.W."/>
            <person name="Tedersoo L."/>
            <person name="Vaario L.-M."/>
            <person name="Yamada A."/>
            <person name="Yan M."/>
            <person name="Wang P."/>
            <person name="Xu J."/>
            <person name="Bruns T."/>
            <person name="Baldrian P."/>
            <person name="Vilgalys R."/>
            <person name="Henrissat B."/>
            <person name="Grigoriev I.V."/>
            <person name="Hibbett D."/>
            <person name="Nagy L.G."/>
            <person name="Martin F.M."/>
        </authorList>
    </citation>
    <scope>NUCLEOTIDE SEQUENCE</scope>
    <source>
        <strain evidence="1">BED1</strain>
    </source>
</reference>
<keyword evidence="2" id="KW-1185">Reference proteome</keyword>
<dbReference type="Proteomes" id="UP001194468">
    <property type="component" value="Unassembled WGS sequence"/>
</dbReference>
<comment type="caution">
    <text evidence="1">The sequence shown here is derived from an EMBL/GenBank/DDBJ whole genome shotgun (WGS) entry which is preliminary data.</text>
</comment>
<accession>A0AAD4G8K8</accession>
<organism evidence="1 2">
    <name type="scientific">Boletus edulis BED1</name>
    <dbReference type="NCBI Taxonomy" id="1328754"/>
    <lineage>
        <taxon>Eukaryota</taxon>
        <taxon>Fungi</taxon>
        <taxon>Dikarya</taxon>
        <taxon>Basidiomycota</taxon>
        <taxon>Agaricomycotina</taxon>
        <taxon>Agaricomycetes</taxon>
        <taxon>Agaricomycetidae</taxon>
        <taxon>Boletales</taxon>
        <taxon>Boletineae</taxon>
        <taxon>Boletaceae</taxon>
        <taxon>Boletoideae</taxon>
        <taxon>Boletus</taxon>
    </lineage>
</organism>
<proteinExistence type="predicted"/>
<dbReference type="EMBL" id="WHUW01000055">
    <property type="protein sequence ID" value="KAF8430925.1"/>
    <property type="molecule type" value="Genomic_DNA"/>
</dbReference>
<reference evidence="1" key="2">
    <citation type="journal article" date="2020" name="Nat. Commun.">
        <title>Large-scale genome sequencing of mycorrhizal fungi provides insights into the early evolution of symbiotic traits.</title>
        <authorList>
            <person name="Miyauchi S."/>
            <person name="Kiss E."/>
            <person name="Kuo A."/>
            <person name="Drula E."/>
            <person name="Kohler A."/>
            <person name="Sanchez-Garcia M."/>
            <person name="Morin E."/>
            <person name="Andreopoulos B."/>
            <person name="Barry K.W."/>
            <person name="Bonito G."/>
            <person name="Buee M."/>
            <person name="Carver A."/>
            <person name="Chen C."/>
            <person name="Cichocki N."/>
            <person name="Clum A."/>
            <person name="Culley D."/>
            <person name="Crous P.W."/>
            <person name="Fauchery L."/>
            <person name="Girlanda M."/>
            <person name="Hayes R.D."/>
            <person name="Keri Z."/>
            <person name="LaButti K."/>
            <person name="Lipzen A."/>
            <person name="Lombard V."/>
            <person name="Magnuson J."/>
            <person name="Maillard F."/>
            <person name="Murat C."/>
            <person name="Nolan M."/>
            <person name="Ohm R.A."/>
            <person name="Pangilinan J."/>
            <person name="Pereira M.F."/>
            <person name="Perotto S."/>
            <person name="Peter M."/>
            <person name="Pfister S."/>
            <person name="Riley R."/>
            <person name="Sitrit Y."/>
            <person name="Stielow J.B."/>
            <person name="Szollosi G."/>
            <person name="Zifcakova L."/>
            <person name="Stursova M."/>
            <person name="Spatafora J.W."/>
            <person name="Tedersoo L."/>
            <person name="Vaario L.M."/>
            <person name="Yamada A."/>
            <person name="Yan M."/>
            <person name="Wang P."/>
            <person name="Xu J."/>
            <person name="Bruns T."/>
            <person name="Baldrian P."/>
            <person name="Vilgalys R."/>
            <person name="Dunand C."/>
            <person name="Henrissat B."/>
            <person name="Grigoriev I.V."/>
            <person name="Hibbett D."/>
            <person name="Nagy L.G."/>
            <person name="Martin F.M."/>
        </authorList>
    </citation>
    <scope>NUCLEOTIDE SEQUENCE</scope>
    <source>
        <strain evidence="1">BED1</strain>
    </source>
</reference>
<sequence length="149" mass="16362">MPSSPVPPMTLQHDLKARINSSSLVKVPLTMCHLVKKWTSIPFYLTFTCSTIVSRSSSPSSIASVSPSGTPVLEMVEVAVDLPSEVSLYNIPSIGTKILDKFWPKDEELYSKESCCVLVASRYPTALAPPPHHRCPPCLMCSIQDAHFM</sequence>
<evidence type="ECO:0000313" key="2">
    <source>
        <dbReference type="Proteomes" id="UP001194468"/>
    </source>
</evidence>
<protein>
    <submittedName>
        <fullName evidence="1">Uncharacterized protein</fullName>
    </submittedName>
</protein>
<name>A0AAD4G8K8_BOLED</name>
<evidence type="ECO:0000313" key="1">
    <source>
        <dbReference type="EMBL" id="KAF8430925.1"/>
    </source>
</evidence>
<gene>
    <name evidence="1" type="ORF">L210DRAFT_863682</name>
</gene>